<comment type="caution">
    <text evidence="7">The sequence shown here is derived from an EMBL/GenBank/DDBJ whole genome shotgun (WGS) entry which is preliminary data.</text>
</comment>
<evidence type="ECO:0000256" key="1">
    <source>
        <dbReference type="ARBA" id="ARBA00004141"/>
    </source>
</evidence>
<evidence type="ECO:0000259" key="6">
    <source>
        <dbReference type="Pfam" id="PF13515"/>
    </source>
</evidence>
<organism evidence="7 8">
    <name type="scientific">Agromyces seonyuensis</name>
    <dbReference type="NCBI Taxonomy" id="2662446"/>
    <lineage>
        <taxon>Bacteria</taxon>
        <taxon>Bacillati</taxon>
        <taxon>Actinomycetota</taxon>
        <taxon>Actinomycetes</taxon>
        <taxon>Micrococcales</taxon>
        <taxon>Microbacteriaceae</taxon>
        <taxon>Agromyces</taxon>
    </lineage>
</organism>
<feature type="domain" description="Integral membrane bound transporter" evidence="6">
    <location>
        <begin position="44"/>
        <end position="161"/>
    </location>
</feature>
<dbReference type="EMBL" id="WSTA01000011">
    <property type="protein sequence ID" value="MWB97711.1"/>
    <property type="molecule type" value="Genomic_DNA"/>
</dbReference>
<accession>A0A6I4NUE5</accession>
<protein>
    <submittedName>
        <fullName evidence="7">FUSC family protein</fullName>
    </submittedName>
</protein>
<evidence type="ECO:0000256" key="5">
    <source>
        <dbReference type="SAM" id="Phobius"/>
    </source>
</evidence>
<dbReference type="RefSeq" id="WP_160423059.1">
    <property type="nucleotide sequence ID" value="NZ_WSTA01000011.1"/>
</dbReference>
<keyword evidence="2 5" id="KW-0812">Transmembrane</keyword>
<keyword evidence="3 5" id="KW-1133">Transmembrane helix</keyword>
<evidence type="ECO:0000256" key="4">
    <source>
        <dbReference type="ARBA" id="ARBA00023136"/>
    </source>
</evidence>
<dbReference type="Pfam" id="PF13515">
    <property type="entry name" value="FUSC_2"/>
    <property type="match status" value="1"/>
</dbReference>
<evidence type="ECO:0000256" key="2">
    <source>
        <dbReference type="ARBA" id="ARBA00022692"/>
    </source>
</evidence>
<dbReference type="Proteomes" id="UP000438182">
    <property type="component" value="Unassembled WGS sequence"/>
</dbReference>
<keyword evidence="8" id="KW-1185">Reference proteome</keyword>
<name>A0A6I4NUE5_9MICO</name>
<reference evidence="7 8" key="1">
    <citation type="submission" date="2019-12" db="EMBL/GenBank/DDBJ databases">
        <authorList>
            <person name="Kim Y.S."/>
        </authorList>
    </citation>
    <scope>NUCLEOTIDE SEQUENCE [LARGE SCALE GENOMIC DNA]</scope>
    <source>
        <strain evidence="7 8">MMS17-SY077</strain>
    </source>
</reference>
<sequence length="365" mass="38735">MIAVRDLRPALNPRARLRAGGTRLVTSIPAIVQITVTAVASWSFAHFVLGHQQPLLAGVVAISALGFVGDARPKRVAETVVGMALGIFLAEALLVVAGSGPWQYALALALTLAIARFVSSAPSFTVAAGLQCTLIMLVPAVPGGPFLRTIDAVVGGVFALVATALLPRAPWRTAVRAGRRVIADHLAVWRRLAESVESGSSVDAEAALAAARASDDHVRDWAEAVDSGLAIARVSPFTPRARAELPRQREMQAAFDLATRNLRVIARRTAWLERDGRPVPALADLAGRIVRALELIDAQSLDPENLAAARATLADLVRHLDPARVLPHGTVDELNVAHALRPYLIDLLQATGMPLDDARGLLPEL</sequence>
<dbReference type="AlphaFoldDB" id="A0A6I4NUE5"/>
<keyword evidence="4 5" id="KW-0472">Membrane</keyword>
<feature type="transmembrane region" description="Helical" evidence="5">
    <location>
        <begin position="152"/>
        <end position="171"/>
    </location>
</feature>
<feature type="transmembrane region" description="Helical" evidence="5">
    <location>
        <begin position="51"/>
        <end position="69"/>
    </location>
</feature>
<proteinExistence type="predicted"/>
<dbReference type="InterPro" id="IPR049453">
    <property type="entry name" value="Memb_transporter_dom"/>
</dbReference>
<evidence type="ECO:0000256" key="3">
    <source>
        <dbReference type="ARBA" id="ARBA00022989"/>
    </source>
</evidence>
<dbReference type="GO" id="GO:0016020">
    <property type="term" value="C:membrane"/>
    <property type="evidence" value="ECO:0007669"/>
    <property type="project" value="UniProtKB-SubCell"/>
</dbReference>
<gene>
    <name evidence="7" type="ORF">GB864_03980</name>
</gene>
<comment type="subcellular location">
    <subcellularLocation>
        <location evidence="1">Membrane</location>
        <topology evidence="1">Multi-pass membrane protein</topology>
    </subcellularLocation>
</comment>
<feature type="transmembrane region" description="Helical" evidence="5">
    <location>
        <begin position="24"/>
        <end position="45"/>
    </location>
</feature>
<feature type="transmembrane region" description="Helical" evidence="5">
    <location>
        <begin position="76"/>
        <end position="96"/>
    </location>
</feature>
<evidence type="ECO:0000313" key="8">
    <source>
        <dbReference type="Proteomes" id="UP000438182"/>
    </source>
</evidence>
<evidence type="ECO:0000313" key="7">
    <source>
        <dbReference type="EMBL" id="MWB97711.1"/>
    </source>
</evidence>
<feature type="transmembrane region" description="Helical" evidence="5">
    <location>
        <begin position="126"/>
        <end position="146"/>
    </location>
</feature>